<keyword evidence="5" id="KW-0505">Motor protein</keyword>
<evidence type="ECO:0000256" key="7">
    <source>
        <dbReference type="PROSITE-ProRule" id="PRU00283"/>
    </source>
</evidence>
<keyword evidence="8" id="KW-0472">Membrane</keyword>
<dbReference type="GO" id="GO:0005524">
    <property type="term" value="F:ATP binding"/>
    <property type="evidence" value="ECO:0007669"/>
    <property type="project" value="UniProtKB-KW"/>
</dbReference>
<dbReference type="PANTHER" id="PTHR37739">
    <property type="entry name" value="KINESIN-LIKE PROTEIN KIN-12D"/>
    <property type="match status" value="1"/>
</dbReference>
<organism evidence="10 11">
    <name type="scientific">Castilleja foliolosa</name>
    <dbReference type="NCBI Taxonomy" id="1961234"/>
    <lineage>
        <taxon>Eukaryota</taxon>
        <taxon>Viridiplantae</taxon>
        <taxon>Streptophyta</taxon>
        <taxon>Embryophyta</taxon>
        <taxon>Tracheophyta</taxon>
        <taxon>Spermatophyta</taxon>
        <taxon>Magnoliopsida</taxon>
        <taxon>eudicotyledons</taxon>
        <taxon>Gunneridae</taxon>
        <taxon>Pentapetalae</taxon>
        <taxon>asterids</taxon>
        <taxon>lamiids</taxon>
        <taxon>Lamiales</taxon>
        <taxon>Orobanchaceae</taxon>
        <taxon>Pedicularideae</taxon>
        <taxon>Castillejinae</taxon>
        <taxon>Castilleja</taxon>
    </lineage>
</organism>
<keyword evidence="1" id="KW-0493">Microtubule</keyword>
<reference evidence="11" key="1">
    <citation type="journal article" date="2024" name="IScience">
        <title>Strigolactones Initiate the Formation of Haustorium-like Structures in Castilleja.</title>
        <authorList>
            <person name="Buerger M."/>
            <person name="Peterson D."/>
            <person name="Chory J."/>
        </authorList>
    </citation>
    <scope>NUCLEOTIDE SEQUENCE [LARGE SCALE GENOMIC DNA]</scope>
</reference>
<dbReference type="PANTHER" id="PTHR37739:SF14">
    <property type="entry name" value="KINESIN-LIKE PROTEIN KIN-12E"/>
    <property type="match status" value="1"/>
</dbReference>
<keyword evidence="4" id="KW-0175">Coiled coil</keyword>
<keyword evidence="11" id="KW-1185">Reference proteome</keyword>
<name>A0ABD3CGR6_9LAMI</name>
<dbReference type="EMBL" id="JAVIJP010000035">
    <property type="protein sequence ID" value="KAL3629075.1"/>
    <property type="molecule type" value="Genomic_DNA"/>
</dbReference>
<evidence type="ECO:0000256" key="8">
    <source>
        <dbReference type="SAM" id="Phobius"/>
    </source>
</evidence>
<dbReference type="Pfam" id="PF00225">
    <property type="entry name" value="Kinesin"/>
    <property type="match status" value="1"/>
</dbReference>
<protein>
    <submittedName>
        <fullName evidence="10">Kinesin-like protein KIN-12E</fullName>
    </submittedName>
</protein>
<comment type="similarity">
    <text evidence="6">Belongs to the TRAFAC class myosin-kinesin ATPase superfamily. Kinesin family. KIN-12 subfamily.</text>
</comment>
<keyword evidence="8" id="KW-1133">Transmembrane helix</keyword>
<proteinExistence type="inferred from homology"/>
<keyword evidence="8" id="KW-0812">Transmembrane</keyword>
<evidence type="ECO:0000256" key="4">
    <source>
        <dbReference type="ARBA" id="ARBA00023054"/>
    </source>
</evidence>
<keyword evidence="2" id="KW-0547">Nucleotide-binding</keyword>
<dbReference type="PROSITE" id="PS50067">
    <property type="entry name" value="KINESIN_MOTOR_2"/>
    <property type="match status" value="1"/>
</dbReference>
<gene>
    <name evidence="10" type="primary">KIN12E</name>
    <name evidence="10" type="ORF">CASFOL_027136</name>
</gene>
<dbReference type="InterPro" id="IPR001752">
    <property type="entry name" value="Kinesin_motor_dom"/>
</dbReference>
<dbReference type="AlphaFoldDB" id="A0ABD3CGR6"/>
<keyword evidence="3" id="KW-0067">ATP-binding</keyword>
<evidence type="ECO:0000313" key="10">
    <source>
        <dbReference type="EMBL" id="KAL3629075.1"/>
    </source>
</evidence>
<feature type="transmembrane region" description="Helical" evidence="8">
    <location>
        <begin position="55"/>
        <end position="77"/>
    </location>
</feature>
<dbReference type="GO" id="GO:0005874">
    <property type="term" value="C:microtubule"/>
    <property type="evidence" value="ECO:0007669"/>
    <property type="project" value="UniProtKB-KW"/>
</dbReference>
<sequence>MNSIREDNKKGIYVENITELEVSSARDGMQQLIQRSNRKVAATNMSRASSRSHSVFTCIIERSKLIIGLLALILWIWQGLKDLRTQCRIPLPVARE</sequence>
<dbReference type="Proteomes" id="UP001632038">
    <property type="component" value="Unassembled WGS sequence"/>
</dbReference>
<dbReference type="InterPro" id="IPR036961">
    <property type="entry name" value="Kinesin_motor_dom_sf"/>
</dbReference>
<comment type="caution">
    <text evidence="10">The sequence shown here is derived from an EMBL/GenBank/DDBJ whole genome shotgun (WGS) entry which is preliminary data.</text>
</comment>
<evidence type="ECO:0000256" key="2">
    <source>
        <dbReference type="ARBA" id="ARBA00022741"/>
    </source>
</evidence>
<evidence type="ECO:0000256" key="5">
    <source>
        <dbReference type="ARBA" id="ARBA00023175"/>
    </source>
</evidence>
<dbReference type="Gene3D" id="3.40.850.10">
    <property type="entry name" value="Kinesin motor domain"/>
    <property type="match status" value="1"/>
</dbReference>
<evidence type="ECO:0000313" key="11">
    <source>
        <dbReference type="Proteomes" id="UP001632038"/>
    </source>
</evidence>
<dbReference type="InterPro" id="IPR027417">
    <property type="entry name" value="P-loop_NTPase"/>
</dbReference>
<feature type="domain" description="Kinesin motor" evidence="9">
    <location>
        <begin position="1"/>
        <end position="96"/>
    </location>
</feature>
<comment type="caution">
    <text evidence="7">Lacks conserved residue(s) required for the propagation of feature annotation.</text>
</comment>
<dbReference type="InterPro" id="IPR044986">
    <property type="entry name" value="KIF15/KIN-12"/>
</dbReference>
<evidence type="ECO:0000256" key="1">
    <source>
        <dbReference type="ARBA" id="ARBA00022701"/>
    </source>
</evidence>
<accession>A0ABD3CGR6</accession>
<evidence type="ECO:0000256" key="6">
    <source>
        <dbReference type="ARBA" id="ARBA00034488"/>
    </source>
</evidence>
<dbReference type="SUPFAM" id="SSF52540">
    <property type="entry name" value="P-loop containing nucleoside triphosphate hydrolases"/>
    <property type="match status" value="1"/>
</dbReference>
<evidence type="ECO:0000259" key="9">
    <source>
        <dbReference type="PROSITE" id="PS50067"/>
    </source>
</evidence>
<evidence type="ECO:0000256" key="3">
    <source>
        <dbReference type="ARBA" id="ARBA00022840"/>
    </source>
</evidence>